<dbReference type="RefSeq" id="WP_004066747.1">
    <property type="nucleotide sequence ID" value="NC_022084.1"/>
</dbReference>
<feature type="transmembrane region" description="Helical" evidence="1">
    <location>
        <begin position="103"/>
        <end position="127"/>
    </location>
</feature>
<dbReference type="Proteomes" id="UP000015502">
    <property type="component" value="Chromosome"/>
</dbReference>
<protein>
    <submittedName>
        <fullName evidence="2">Uncharacterized protein</fullName>
    </submittedName>
</protein>
<accession>H3ZKL1</accession>
<gene>
    <name evidence="2" type="ORF">OCC_08125</name>
</gene>
<sequence length="135" mass="15371">MKESTKAFLFLIFATPLWTLIAFGIEKLESIYGKIYPEILFFIYPTLIVALITTIFLWKLQISLPEFAVMASIAPLIVAIPISIVTMIEDLRSSPYHSDDPGFFVFLLFYLFPVVSFLLGAFIYYTIARLKGDAQ</sequence>
<dbReference type="OrthoDB" id="100577at2157"/>
<dbReference type="STRING" id="523849.OCC_08125"/>
<dbReference type="KEGG" id="tlt:OCC_08125"/>
<keyword evidence="1" id="KW-0812">Transmembrane</keyword>
<feature type="transmembrane region" description="Helical" evidence="1">
    <location>
        <begin position="67"/>
        <end position="88"/>
    </location>
</feature>
<keyword evidence="1" id="KW-0472">Membrane</keyword>
<dbReference type="AlphaFoldDB" id="H3ZKL1"/>
<name>H3ZKL1_THELN</name>
<keyword evidence="3" id="KW-1185">Reference proteome</keyword>
<evidence type="ECO:0000256" key="1">
    <source>
        <dbReference type="SAM" id="Phobius"/>
    </source>
</evidence>
<feature type="transmembrane region" description="Helical" evidence="1">
    <location>
        <begin position="40"/>
        <end position="60"/>
    </location>
</feature>
<dbReference type="PaxDb" id="523849-OCC_08125"/>
<proteinExistence type="predicted"/>
<evidence type="ECO:0000313" key="2">
    <source>
        <dbReference type="EMBL" id="EHR79443.1"/>
    </source>
</evidence>
<keyword evidence="1" id="KW-1133">Transmembrane helix</keyword>
<reference evidence="2 3" key="1">
    <citation type="journal article" date="2012" name="J. Bacteriol.">
        <title>Genome sequence of the model hyperthermophilic archaeon Thermococcus litoralis NS-C.</title>
        <authorList>
            <person name="Gardner A.F."/>
            <person name="Kumar S."/>
            <person name="Perler F.B."/>
        </authorList>
    </citation>
    <scope>NUCLEOTIDE SEQUENCE [LARGE SCALE GENOMIC DNA]</scope>
    <source>
        <strain evidence="3">ATCC 51850 / DSM 5473 / JCM 8560 / NS-C</strain>
    </source>
</reference>
<dbReference type="GeneID" id="16550795"/>
<organism evidence="2 3">
    <name type="scientific">Thermococcus litoralis (strain ATCC 51850 / DSM 5473 / JCM 8560 / NS-C)</name>
    <dbReference type="NCBI Taxonomy" id="523849"/>
    <lineage>
        <taxon>Archaea</taxon>
        <taxon>Methanobacteriati</taxon>
        <taxon>Methanobacteriota</taxon>
        <taxon>Thermococci</taxon>
        <taxon>Thermococcales</taxon>
        <taxon>Thermococcaceae</taxon>
        <taxon>Thermococcus</taxon>
    </lineage>
</organism>
<dbReference type="HOGENOM" id="CLU_1881178_0_0_2"/>
<evidence type="ECO:0000313" key="3">
    <source>
        <dbReference type="Proteomes" id="UP000015502"/>
    </source>
</evidence>
<dbReference type="EMBL" id="CP006670">
    <property type="protein sequence ID" value="EHR79443.1"/>
    <property type="molecule type" value="Genomic_DNA"/>
</dbReference>